<dbReference type="PANTHER" id="PTHR33098:SF57">
    <property type="entry name" value="DUF4408 DOMAIN PROTEIN"/>
    <property type="match status" value="1"/>
</dbReference>
<organism evidence="4 5">
    <name type="scientific">Dillenia turbinata</name>
    <dbReference type="NCBI Taxonomy" id="194707"/>
    <lineage>
        <taxon>Eukaryota</taxon>
        <taxon>Viridiplantae</taxon>
        <taxon>Streptophyta</taxon>
        <taxon>Embryophyta</taxon>
        <taxon>Tracheophyta</taxon>
        <taxon>Spermatophyta</taxon>
        <taxon>Magnoliopsida</taxon>
        <taxon>eudicotyledons</taxon>
        <taxon>Gunneridae</taxon>
        <taxon>Pentapetalae</taxon>
        <taxon>Dilleniales</taxon>
        <taxon>Dilleniaceae</taxon>
        <taxon>Dillenia</taxon>
    </lineage>
</organism>
<keyword evidence="5" id="KW-1185">Reference proteome</keyword>
<keyword evidence="2" id="KW-0812">Transmembrane</keyword>
<evidence type="ECO:0000313" key="5">
    <source>
        <dbReference type="Proteomes" id="UP001370490"/>
    </source>
</evidence>
<accession>A0AAN8VW83</accession>
<dbReference type="InterPro" id="IPR008480">
    <property type="entry name" value="DUF761_pln"/>
</dbReference>
<dbReference type="PANTHER" id="PTHR33098">
    <property type="entry name" value="COTTON FIBER (DUF761)"/>
    <property type="match status" value="1"/>
</dbReference>
<sequence length="286" mass="33116">MSLVMELMTSWFTPSVLFVLLNLTIGTIAVTSAFGTKKKKQHEEGEDPQNPRLARAPSLLERVRSLNFSLYTSEDPHLFTESTLQHHHHHQISRAPSFIQRLRSFDFSPFTHEHTENREAYEENVNHHHHHQISRSPSLIQRLKSLNFSHFTPETHQTVENEGKSEEIVDREEVVEDDHHVKRMKSDTGPSSGETVKELPAKMKKSASLKSALGHFDFEEEERECVDKRRPARTRERSEAASFIDGDEEVDAKCDDFINRFKHQLKLQRLDSILRFKEMLGRGASN</sequence>
<feature type="region of interest" description="Disordered" evidence="1">
    <location>
        <begin position="177"/>
        <end position="196"/>
    </location>
</feature>
<reference evidence="4 5" key="1">
    <citation type="submission" date="2023-12" db="EMBL/GenBank/DDBJ databases">
        <title>A high-quality genome assembly for Dillenia turbinata (Dilleniales).</title>
        <authorList>
            <person name="Chanderbali A."/>
        </authorList>
    </citation>
    <scope>NUCLEOTIDE SEQUENCE [LARGE SCALE GENOMIC DNA]</scope>
    <source>
        <strain evidence="4">LSX21</strain>
        <tissue evidence="4">Leaf</tissue>
    </source>
</reference>
<dbReference type="AlphaFoldDB" id="A0AAN8VW83"/>
<keyword evidence="2" id="KW-0472">Membrane</keyword>
<evidence type="ECO:0000259" key="3">
    <source>
        <dbReference type="Pfam" id="PF14364"/>
    </source>
</evidence>
<dbReference type="InterPro" id="IPR025520">
    <property type="entry name" value="DUF4408"/>
</dbReference>
<protein>
    <recommendedName>
        <fullName evidence="3">DUF4408 domain-containing protein</fullName>
    </recommendedName>
</protein>
<dbReference type="Proteomes" id="UP001370490">
    <property type="component" value="Unassembled WGS sequence"/>
</dbReference>
<feature type="domain" description="DUF4408" evidence="3">
    <location>
        <begin position="7"/>
        <end position="32"/>
    </location>
</feature>
<evidence type="ECO:0000313" key="4">
    <source>
        <dbReference type="EMBL" id="KAK6941379.1"/>
    </source>
</evidence>
<evidence type="ECO:0000256" key="2">
    <source>
        <dbReference type="SAM" id="Phobius"/>
    </source>
</evidence>
<feature type="region of interest" description="Disordered" evidence="1">
    <location>
        <begin position="34"/>
        <end position="56"/>
    </location>
</feature>
<proteinExistence type="predicted"/>
<feature type="transmembrane region" description="Helical" evidence="2">
    <location>
        <begin position="12"/>
        <end position="34"/>
    </location>
</feature>
<comment type="caution">
    <text evidence="4">The sequence shown here is derived from an EMBL/GenBank/DDBJ whole genome shotgun (WGS) entry which is preliminary data.</text>
</comment>
<name>A0AAN8VW83_9MAGN</name>
<keyword evidence="2" id="KW-1133">Transmembrane helix</keyword>
<feature type="compositionally biased region" description="Basic and acidic residues" evidence="1">
    <location>
        <begin position="177"/>
        <end position="186"/>
    </location>
</feature>
<dbReference type="EMBL" id="JBAMMX010000004">
    <property type="protein sequence ID" value="KAK6941379.1"/>
    <property type="molecule type" value="Genomic_DNA"/>
</dbReference>
<dbReference type="Pfam" id="PF14364">
    <property type="entry name" value="DUF4408"/>
    <property type="match status" value="1"/>
</dbReference>
<gene>
    <name evidence="4" type="ORF">RJ641_026756</name>
</gene>
<evidence type="ECO:0000256" key="1">
    <source>
        <dbReference type="SAM" id="MobiDB-lite"/>
    </source>
</evidence>
<dbReference type="Pfam" id="PF05553">
    <property type="entry name" value="DUF761"/>
    <property type="match status" value="1"/>
</dbReference>